<dbReference type="PATRIC" id="fig|1423739.3.peg.2899"/>
<dbReference type="Proteomes" id="UP000052013">
    <property type="component" value="Unassembled WGS sequence"/>
</dbReference>
<evidence type="ECO:0000313" key="2">
    <source>
        <dbReference type="Proteomes" id="UP000052013"/>
    </source>
</evidence>
<dbReference type="STRING" id="1423739.FC85_GL002786"/>
<accession>A0A0R1SBL9</accession>
<dbReference type="EMBL" id="AZEY01000041">
    <property type="protein sequence ID" value="KRL66481.1"/>
    <property type="molecule type" value="Genomic_DNA"/>
</dbReference>
<dbReference type="AlphaFoldDB" id="A0A0R1SBL9"/>
<evidence type="ECO:0000313" key="1">
    <source>
        <dbReference type="EMBL" id="KRL66481.1"/>
    </source>
</evidence>
<sequence length="191" mass="22106">MTNMSSESDQQVIQMIAETPDLMTILQMIERLHLRQGALAAGSIRNTVWQILNHRPTGLTSDVDVVFFDPRRPKSDDGRLDQQLNHEAPQFQWQVKNEAHMHHYDFTDRPPFTSVRDAIANFVETPTCIGAYLKNNQIQLIAPYGTDDLVNLICRPVPSFRNDNAHLTIYQDRIRRKGWQREWPALKIMAL</sequence>
<dbReference type="InterPro" id="IPR009267">
    <property type="entry name" value="NTP_transf_6"/>
</dbReference>
<reference evidence="1 2" key="1">
    <citation type="journal article" date="2015" name="Genome Announc.">
        <title>Expanding the biotechnology potential of lactobacilli through comparative genomics of 213 strains and associated genera.</title>
        <authorList>
            <person name="Sun Z."/>
            <person name="Harris H.M."/>
            <person name="McCann A."/>
            <person name="Guo C."/>
            <person name="Argimon S."/>
            <person name="Zhang W."/>
            <person name="Yang X."/>
            <person name="Jeffery I.B."/>
            <person name="Cooney J.C."/>
            <person name="Kagawa T.F."/>
            <person name="Liu W."/>
            <person name="Song Y."/>
            <person name="Salvetti E."/>
            <person name="Wrobel A."/>
            <person name="Rasinkangas P."/>
            <person name="Parkhill J."/>
            <person name="Rea M.C."/>
            <person name="O'Sullivan O."/>
            <person name="Ritari J."/>
            <person name="Douillard F.P."/>
            <person name="Paul Ross R."/>
            <person name="Yang R."/>
            <person name="Briner A.E."/>
            <person name="Felis G.E."/>
            <person name="de Vos W.M."/>
            <person name="Barrangou R."/>
            <person name="Klaenhammer T.R."/>
            <person name="Caufield P.W."/>
            <person name="Cui Y."/>
            <person name="Zhang H."/>
            <person name="O'Toole P.W."/>
        </authorList>
    </citation>
    <scope>NUCLEOTIDE SEQUENCE [LARGE SCALE GENOMIC DNA]</scope>
    <source>
        <strain evidence="1 2">DSM 14421</strain>
    </source>
</reference>
<comment type="caution">
    <text evidence="1">The sequence shown here is derived from an EMBL/GenBank/DDBJ whole genome shotgun (WGS) entry which is preliminary data.</text>
</comment>
<dbReference type="PANTHER" id="PTHR39166">
    <property type="entry name" value="BLL1166 PROTEIN"/>
    <property type="match status" value="1"/>
</dbReference>
<organism evidence="1 2">
    <name type="scientific">Lentilactobacillus diolivorans DSM 14421</name>
    <dbReference type="NCBI Taxonomy" id="1423739"/>
    <lineage>
        <taxon>Bacteria</taxon>
        <taxon>Bacillati</taxon>
        <taxon>Bacillota</taxon>
        <taxon>Bacilli</taxon>
        <taxon>Lactobacillales</taxon>
        <taxon>Lactobacillaceae</taxon>
        <taxon>Lentilactobacillus</taxon>
    </lineage>
</organism>
<protein>
    <recommendedName>
        <fullName evidence="3">Nucleotidyltransferase family protein</fullName>
    </recommendedName>
</protein>
<proteinExistence type="predicted"/>
<gene>
    <name evidence="1" type="ORF">FC85_GL002786</name>
</gene>
<dbReference type="PANTHER" id="PTHR39166:SF1">
    <property type="entry name" value="BLL1166 PROTEIN"/>
    <property type="match status" value="1"/>
</dbReference>
<name>A0A0R1SBL9_9LACO</name>
<evidence type="ECO:0008006" key="3">
    <source>
        <dbReference type="Google" id="ProtNLM"/>
    </source>
</evidence>
<dbReference type="Pfam" id="PF06042">
    <property type="entry name" value="NTP_transf_6"/>
    <property type="match status" value="1"/>
</dbReference>